<sequence>MLKLGILGLGEGRSTMSAALSSPNYELVKICDQKIELCQQRAKEFDFYNYTTSYQDLLDDPVIDVIAIYTPDKFHAEHTKQAMLHGKHVVCTKPFIDDLSKAKELIDISEQTGKKVFVGQSSRFFEPMKKQRADFDAGLIGELITIEGYYHADHRWFLDKGWSLENAFKWLYGGLSHPVDFIRWYLPNIEEVMGYGMLSTNGRKGGLKNVDTMHFIFKATDGRIARVSGAYTGPVQPNTRDSEMSCILRGTEGCSQADYMDLRYAITTNTGDEIIQTWEHKLKHYFRFEGKSHHAGEYQNYLDYFATCLESGQTAYPDINEGIGTVALLQSMDKSLQTGQPVKVQDVLKEHGLYY</sequence>
<keyword evidence="5" id="KW-1185">Reference proteome</keyword>
<evidence type="ECO:0000256" key="1">
    <source>
        <dbReference type="ARBA" id="ARBA00023002"/>
    </source>
</evidence>
<dbReference type="Proteomes" id="UP000436006">
    <property type="component" value="Unassembled WGS sequence"/>
</dbReference>
<dbReference type="RefSeq" id="WP_157584556.1">
    <property type="nucleotide sequence ID" value="NZ_WPIN01000003.1"/>
</dbReference>
<dbReference type="InterPro" id="IPR036291">
    <property type="entry name" value="NAD(P)-bd_dom_sf"/>
</dbReference>
<name>A0A7K1S9J0_9BACT</name>
<dbReference type="Pfam" id="PF02894">
    <property type="entry name" value="GFO_IDH_MocA_C"/>
    <property type="match status" value="1"/>
</dbReference>
<dbReference type="GO" id="GO:0016491">
    <property type="term" value="F:oxidoreductase activity"/>
    <property type="evidence" value="ECO:0007669"/>
    <property type="project" value="UniProtKB-KW"/>
</dbReference>
<dbReference type="InterPro" id="IPR004104">
    <property type="entry name" value="Gfo/Idh/MocA-like_OxRdtase_C"/>
</dbReference>
<dbReference type="SUPFAM" id="SSF51735">
    <property type="entry name" value="NAD(P)-binding Rossmann-fold domains"/>
    <property type="match status" value="1"/>
</dbReference>
<evidence type="ECO:0000313" key="5">
    <source>
        <dbReference type="Proteomes" id="UP000436006"/>
    </source>
</evidence>
<dbReference type="PANTHER" id="PTHR43818">
    <property type="entry name" value="BCDNA.GH03377"/>
    <property type="match status" value="1"/>
</dbReference>
<accession>A0A7K1S9J0</accession>
<dbReference type="Gene3D" id="3.40.50.720">
    <property type="entry name" value="NAD(P)-binding Rossmann-like Domain"/>
    <property type="match status" value="1"/>
</dbReference>
<dbReference type="InterPro" id="IPR050463">
    <property type="entry name" value="Gfo/Idh/MocA_oxidrdct_glycsds"/>
</dbReference>
<evidence type="ECO:0000259" key="3">
    <source>
        <dbReference type="Pfam" id="PF02894"/>
    </source>
</evidence>
<evidence type="ECO:0000313" key="4">
    <source>
        <dbReference type="EMBL" id="MVM30318.1"/>
    </source>
</evidence>
<dbReference type="GO" id="GO:0000166">
    <property type="term" value="F:nucleotide binding"/>
    <property type="evidence" value="ECO:0007669"/>
    <property type="project" value="InterPro"/>
</dbReference>
<reference evidence="4 5" key="1">
    <citation type="submission" date="2019-12" db="EMBL/GenBank/DDBJ databases">
        <title>Spirosoma sp. HMF4905 genome sequencing and assembly.</title>
        <authorList>
            <person name="Kang H."/>
            <person name="Cha I."/>
            <person name="Kim H."/>
            <person name="Joh K."/>
        </authorList>
    </citation>
    <scope>NUCLEOTIDE SEQUENCE [LARGE SCALE GENOMIC DNA]</scope>
    <source>
        <strain evidence="4 5">HMF4905</strain>
    </source>
</reference>
<evidence type="ECO:0000259" key="2">
    <source>
        <dbReference type="Pfam" id="PF01408"/>
    </source>
</evidence>
<dbReference type="Gene3D" id="3.30.360.10">
    <property type="entry name" value="Dihydrodipicolinate Reductase, domain 2"/>
    <property type="match status" value="1"/>
</dbReference>
<dbReference type="EMBL" id="WPIN01000003">
    <property type="protein sequence ID" value="MVM30318.1"/>
    <property type="molecule type" value="Genomic_DNA"/>
</dbReference>
<dbReference type="InterPro" id="IPR000683">
    <property type="entry name" value="Gfo/Idh/MocA-like_OxRdtase_N"/>
</dbReference>
<feature type="domain" description="Gfo/Idh/MocA-like oxidoreductase C-terminal" evidence="3">
    <location>
        <begin position="164"/>
        <end position="344"/>
    </location>
</feature>
<organism evidence="4 5">
    <name type="scientific">Spirosoma arboris</name>
    <dbReference type="NCBI Taxonomy" id="2682092"/>
    <lineage>
        <taxon>Bacteria</taxon>
        <taxon>Pseudomonadati</taxon>
        <taxon>Bacteroidota</taxon>
        <taxon>Cytophagia</taxon>
        <taxon>Cytophagales</taxon>
        <taxon>Cytophagaceae</taxon>
        <taxon>Spirosoma</taxon>
    </lineage>
</organism>
<dbReference type="AlphaFoldDB" id="A0A7K1S9J0"/>
<feature type="domain" description="Gfo/Idh/MocA-like oxidoreductase N-terminal" evidence="2">
    <location>
        <begin position="3"/>
        <end position="119"/>
    </location>
</feature>
<protein>
    <submittedName>
        <fullName evidence="4">Gfo/Idh/MocA family oxidoreductase</fullName>
    </submittedName>
</protein>
<dbReference type="Pfam" id="PF01408">
    <property type="entry name" value="GFO_IDH_MocA"/>
    <property type="match status" value="1"/>
</dbReference>
<dbReference type="SUPFAM" id="SSF55347">
    <property type="entry name" value="Glyceraldehyde-3-phosphate dehydrogenase-like, C-terminal domain"/>
    <property type="match status" value="1"/>
</dbReference>
<proteinExistence type="predicted"/>
<comment type="caution">
    <text evidence="4">The sequence shown here is derived from an EMBL/GenBank/DDBJ whole genome shotgun (WGS) entry which is preliminary data.</text>
</comment>
<dbReference type="PANTHER" id="PTHR43818:SF11">
    <property type="entry name" value="BCDNA.GH03377"/>
    <property type="match status" value="1"/>
</dbReference>
<gene>
    <name evidence="4" type="ORF">GO755_09760</name>
</gene>
<keyword evidence="1" id="KW-0560">Oxidoreductase</keyword>